<dbReference type="SUPFAM" id="SSF50621">
    <property type="entry name" value="Alanine racemase C-terminal domain-like"/>
    <property type="match status" value="1"/>
</dbReference>
<dbReference type="NCBIfam" id="TIGR01048">
    <property type="entry name" value="lysA"/>
    <property type="match status" value="1"/>
</dbReference>
<dbReference type="EMBL" id="CP041166">
    <property type="protein sequence ID" value="QFR44196.1"/>
    <property type="molecule type" value="Genomic_DNA"/>
</dbReference>
<evidence type="ECO:0000256" key="5">
    <source>
        <dbReference type="ARBA" id="ARBA00023154"/>
    </source>
</evidence>
<dbReference type="InterPro" id="IPR022644">
    <property type="entry name" value="De-COase2_N"/>
</dbReference>
<dbReference type="HAMAP" id="MF_02120">
    <property type="entry name" value="LysA"/>
    <property type="match status" value="1"/>
</dbReference>
<dbReference type="Pfam" id="PF02784">
    <property type="entry name" value="Orn_Arg_deC_N"/>
    <property type="match status" value="1"/>
</dbReference>
<evidence type="ECO:0000256" key="12">
    <source>
        <dbReference type="HAMAP-Rule" id="MF_02120"/>
    </source>
</evidence>
<comment type="pathway">
    <text evidence="8 12 14">Amino-acid biosynthesis; L-lysine biosynthesis via DAP pathway; L-lysine from DL-2,6-diaminopimelate: step 1/1.</text>
</comment>
<dbReference type="InterPro" id="IPR002986">
    <property type="entry name" value="DAP_deCOOHase_LysA"/>
</dbReference>
<evidence type="ECO:0000256" key="4">
    <source>
        <dbReference type="ARBA" id="ARBA00022898"/>
    </source>
</evidence>
<feature type="domain" description="Orn/DAP/Arg decarboxylase 2 N-terminal" evidence="16">
    <location>
        <begin position="22"/>
        <end position="265"/>
    </location>
</feature>
<comment type="cofactor">
    <cofactor evidence="1 12 13 14">
        <name>pyridoxal 5'-phosphate</name>
        <dbReference type="ChEBI" id="CHEBI:597326"/>
    </cofactor>
</comment>
<keyword evidence="6 12" id="KW-0456">Lyase</keyword>
<dbReference type="PANTHER" id="PTHR43727">
    <property type="entry name" value="DIAMINOPIMELATE DECARBOXYLASE"/>
    <property type="match status" value="1"/>
</dbReference>
<evidence type="ECO:0000313" key="18">
    <source>
        <dbReference type="Proteomes" id="UP000326061"/>
    </source>
</evidence>
<dbReference type="Gene3D" id="2.40.37.10">
    <property type="entry name" value="Lyase, Ornithine Decarboxylase, Chain A, domain 1"/>
    <property type="match status" value="1"/>
</dbReference>
<organism evidence="17 18">
    <name type="scientific">Sulfurimonas xiamenensis</name>
    <dbReference type="NCBI Taxonomy" id="2590021"/>
    <lineage>
        <taxon>Bacteria</taxon>
        <taxon>Pseudomonadati</taxon>
        <taxon>Campylobacterota</taxon>
        <taxon>Epsilonproteobacteria</taxon>
        <taxon>Campylobacterales</taxon>
        <taxon>Sulfurimonadaceae</taxon>
        <taxon>Sulfurimonas</taxon>
    </lineage>
</organism>
<gene>
    <name evidence="12 17" type="primary">lysA</name>
    <name evidence="17" type="ORF">FJR47_01990</name>
</gene>
<dbReference type="GO" id="GO:0008836">
    <property type="term" value="F:diaminopimelate decarboxylase activity"/>
    <property type="evidence" value="ECO:0007669"/>
    <property type="project" value="UniProtKB-UniRule"/>
</dbReference>
<evidence type="ECO:0000256" key="3">
    <source>
        <dbReference type="ARBA" id="ARBA00022793"/>
    </source>
</evidence>
<feature type="binding site" evidence="12">
    <location>
        <position position="224"/>
    </location>
    <ligand>
        <name>pyridoxal 5'-phosphate</name>
        <dbReference type="ChEBI" id="CHEBI:597326"/>
    </ligand>
</feature>
<feature type="binding site" evidence="12">
    <location>
        <position position="301"/>
    </location>
    <ligand>
        <name>substrate</name>
    </ligand>
</feature>
<feature type="domain" description="Orn/DAP/Arg decarboxylase 2 C-terminal" evidence="15">
    <location>
        <begin position="15"/>
        <end position="354"/>
    </location>
</feature>
<dbReference type="FunFam" id="2.40.37.10:FF:000003">
    <property type="entry name" value="Diaminopimelate decarboxylase"/>
    <property type="match status" value="1"/>
</dbReference>
<dbReference type="SUPFAM" id="SSF51419">
    <property type="entry name" value="PLP-binding barrel"/>
    <property type="match status" value="1"/>
</dbReference>
<sequence length="401" mass="44745">MNFKELASTYKTPLYIYDLDYMSAQYKELKEAFKGRKSIMAYAIKSNSNLSVIKHFAELGSGADCVSIGEVRRAFLAGIPSYKIIFSGVGKSDDEIREAIQKDILYINVESEAELGRVELIAKELNSVCRISIRVNPNIDPLTHPYISTGLHDNKFGVEIDAAKRMYIRANNSEYLDPVGIHFHIGSQLTELEPIYESAAIVADMVRSLQSIKIELKFFDVGGGLGVKYNNETTIKPYDYAQAIFSTLKGLDLTIICEPGRFLTANAGYFLTKVLYEKQNGSKRFVVVDGAMNDLLRPSLYKAYHKIEPITESKSELSQADVVGPVCESGDFFAKECMLPTLEHNDLLVVHSAGAYGFGMGSNYNTRGRSAEVALKGGKAKLIRRREEFEDLIALEKEFLE</sequence>
<feature type="binding site" evidence="12">
    <location>
        <position position="356"/>
    </location>
    <ligand>
        <name>pyridoxal 5'-phosphate</name>
        <dbReference type="ChEBI" id="CHEBI:597326"/>
    </ligand>
</feature>
<feature type="binding site" evidence="12">
    <location>
        <position position="328"/>
    </location>
    <ligand>
        <name>substrate</name>
    </ligand>
</feature>
<evidence type="ECO:0000256" key="11">
    <source>
        <dbReference type="ARBA" id="ARBA00074972"/>
    </source>
</evidence>
<keyword evidence="5 12" id="KW-0457">Lysine biosynthesis</keyword>
<comment type="function">
    <text evidence="12">Specifically catalyzes the decarboxylation of meso-diaminopimelate (meso-DAP) to L-lysine.</text>
</comment>
<dbReference type="Gene3D" id="3.20.20.10">
    <property type="entry name" value="Alanine racemase"/>
    <property type="match status" value="1"/>
</dbReference>
<evidence type="ECO:0000256" key="9">
    <source>
        <dbReference type="ARBA" id="ARBA00060983"/>
    </source>
</evidence>
<feature type="binding site" evidence="12">
    <location>
        <position position="356"/>
    </location>
    <ligand>
        <name>substrate</name>
    </ligand>
</feature>
<feature type="modified residue" description="N6-(pyridoxal phosphate)lysine" evidence="12 13">
    <location>
        <position position="45"/>
    </location>
</feature>
<dbReference type="InterPro" id="IPR029066">
    <property type="entry name" value="PLP-binding_barrel"/>
</dbReference>
<dbReference type="GO" id="GO:0030170">
    <property type="term" value="F:pyridoxal phosphate binding"/>
    <property type="evidence" value="ECO:0007669"/>
    <property type="project" value="UniProtKB-UniRule"/>
</dbReference>
<protein>
    <recommendedName>
        <fullName evidence="11 12">Diaminopimelate decarboxylase</fullName>
        <shortName evidence="12">DAP decarboxylase</shortName>
        <shortName evidence="12">DAPDC</shortName>
        <ecNumber evidence="10 12">4.1.1.20</ecNumber>
    </recommendedName>
</protein>
<dbReference type="CDD" id="cd06828">
    <property type="entry name" value="PLPDE_III_DapDC"/>
    <property type="match status" value="1"/>
</dbReference>
<dbReference type="EC" id="4.1.1.20" evidence="10 12"/>
<dbReference type="AlphaFoldDB" id="A0AAJ4DNX5"/>
<keyword evidence="3 12" id="KW-0210">Decarboxylase</keyword>
<dbReference type="InterPro" id="IPR000183">
    <property type="entry name" value="Orn/DAP/Arg_de-COase"/>
</dbReference>
<dbReference type="PANTHER" id="PTHR43727:SF2">
    <property type="entry name" value="GROUP IV DECARBOXYLASE"/>
    <property type="match status" value="1"/>
</dbReference>
<evidence type="ECO:0000256" key="7">
    <source>
        <dbReference type="ARBA" id="ARBA00050464"/>
    </source>
</evidence>
<dbReference type="Proteomes" id="UP000326061">
    <property type="component" value="Chromosome"/>
</dbReference>
<evidence type="ECO:0000259" key="15">
    <source>
        <dbReference type="Pfam" id="PF00278"/>
    </source>
</evidence>
<evidence type="ECO:0000256" key="2">
    <source>
        <dbReference type="ARBA" id="ARBA00022605"/>
    </source>
</evidence>
<dbReference type="GO" id="GO:0009089">
    <property type="term" value="P:lysine biosynthetic process via diaminopimelate"/>
    <property type="evidence" value="ECO:0007669"/>
    <property type="project" value="UniProtKB-UniRule"/>
</dbReference>
<feature type="binding site" evidence="12">
    <location>
        <position position="261"/>
    </location>
    <ligand>
        <name>substrate</name>
    </ligand>
</feature>
<accession>A0AAJ4DNX5</accession>
<comment type="similarity">
    <text evidence="9 12">Belongs to the Orn/Lys/Arg decarboxylase class-II family. LysA subfamily.</text>
</comment>
<dbReference type="PROSITE" id="PS00879">
    <property type="entry name" value="ODR_DC_2_2"/>
    <property type="match status" value="1"/>
</dbReference>
<dbReference type="KEGG" id="suln:FJR47_01990"/>
<keyword evidence="2 12" id="KW-0028">Amino-acid biosynthesis</keyword>
<evidence type="ECO:0000256" key="8">
    <source>
        <dbReference type="ARBA" id="ARBA00060643"/>
    </source>
</evidence>
<dbReference type="PRINTS" id="PR01181">
    <property type="entry name" value="DAPDCRBXLASE"/>
</dbReference>
<dbReference type="FunFam" id="3.20.20.10:FF:000003">
    <property type="entry name" value="Diaminopimelate decarboxylase"/>
    <property type="match status" value="1"/>
</dbReference>
<dbReference type="PRINTS" id="PR01179">
    <property type="entry name" value="ODADCRBXLASE"/>
</dbReference>
<dbReference type="InterPro" id="IPR022643">
    <property type="entry name" value="De-COase2_C"/>
</dbReference>
<evidence type="ECO:0000259" key="16">
    <source>
        <dbReference type="Pfam" id="PF02784"/>
    </source>
</evidence>
<proteinExistence type="inferred from homology"/>
<evidence type="ECO:0000256" key="6">
    <source>
        <dbReference type="ARBA" id="ARBA00023239"/>
    </source>
</evidence>
<keyword evidence="4 12" id="KW-0663">Pyridoxal phosphate</keyword>
<feature type="binding site" evidence="12">
    <location>
        <position position="297"/>
    </location>
    <ligand>
        <name>substrate</name>
    </ligand>
</feature>
<dbReference type="Pfam" id="PF00278">
    <property type="entry name" value="Orn_DAP_Arg_deC"/>
    <property type="match status" value="1"/>
</dbReference>
<evidence type="ECO:0000256" key="13">
    <source>
        <dbReference type="PIRSR" id="PIRSR600183-50"/>
    </source>
</evidence>
<evidence type="ECO:0000256" key="1">
    <source>
        <dbReference type="ARBA" id="ARBA00001933"/>
    </source>
</evidence>
<name>A0AAJ4DNX5_9BACT</name>
<keyword evidence="18" id="KW-1185">Reference proteome</keyword>
<comment type="subunit">
    <text evidence="12">Homodimer.</text>
</comment>
<evidence type="ECO:0000313" key="17">
    <source>
        <dbReference type="EMBL" id="QFR44196.1"/>
    </source>
</evidence>
<feature type="active site" description="Proton donor" evidence="13">
    <location>
        <position position="327"/>
    </location>
</feature>
<evidence type="ECO:0000256" key="10">
    <source>
        <dbReference type="ARBA" id="ARBA00066427"/>
    </source>
</evidence>
<reference evidence="18" key="1">
    <citation type="submission" date="2019-06" db="EMBL/GenBank/DDBJ databases">
        <title>Sulfurimonas gotlandica sp. nov., a chemoautotrophic and psychrotolerant epsilonproteobacterium isolated from a pelagic redoxcline, and an emended description of the genus Sulfurimonas.</title>
        <authorList>
            <person name="Wang S."/>
            <person name="Jiang L."/>
            <person name="Shao Z."/>
        </authorList>
    </citation>
    <scope>NUCLEOTIDE SEQUENCE [LARGE SCALE GENOMIC DNA]</scope>
    <source>
        <strain evidence="18">1-1N</strain>
    </source>
</reference>
<feature type="binding site" evidence="12">
    <location>
        <begin position="258"/>
        <end position="261"/>
    </location>
    <ligand>
        <name>pyridoxal 5'-phosphate</name>
        <dbReference type="ChEBI" id="CHEBI:597326"/>
    </ligand>
</feature>
<comment type="catalytic activity">
    <reaction evidence="7 12 14">
        <text>meso-2,6-diaminopimelate + H(+) = L-lysine + CO2</text>
        <dbReference type="Rhea" id="RHEA:15101"/>
        <dbReference type="ChEBI" id="CHEBI:15378"/>
        <dbReference type="ChEBI" id="CHEBI:16526"/>
        <dbReference type="ChEBI" id="CHEBI:32551"/>
        <dbReference type="ChEBI" id="CHEBI:57791"/>
        <dbReference type="EC" id="4.1.1.20"/>
    </reaction>
</comment>
<dbReference type="InterPro" id="IPR022657">
    <property type="entry name" value="De-COase2_CS"/>
</dbReference>
<evidence type="ECO:0000256" key="14">
    <source>
        <dbReference type="RuleBase" id="RU003738"/>
    </source>
</evidence>
<dbReference type="InterPro" id="IPR009006">
    <property type="entry name" value="Ala_racemase/Decarboxylase_C"/>
</dbReference>